<gene>
    <name evidence="1" type="ORF">EYF80_026919</name>
</gene>
<proteinExistence type="predicted"/>
<keyword evidence="2" id="KW-1185">Reference proteome</keyword>
<protein>
    <submittedName>
        <fullName evidence="1">Uncharacterized protein</fullName>
    </submittedName>
</protein>
<name>A0A4Z2HD77_9TELE</name>
<reference evidence="1 2" key="1">
    <citation type="submission" date="2019-03" db="EMBL/GenBank/DDBJ databases">
        <title>First draft genome of Liparis tanakae, snailfish: a comprehensive survey of snailfish specific genes.</title>
        <authorList>
            <person name="Kim W."/>
            <person name="Song I."/>
            <person name="Jeong J.-H."/>
            <person name="Kim D."/>
            <person name="Kim S."/>
            <person name="Ryu S."/>
            <person name="Song J.Y."/>
            <person name="Lee S.K."/>
        </authorList>
    </citation>
    <scope>NUCLEOTIDE SEQUENCE [LARGE SCALE GENOMIC DNA]</scope>
    <source>
        <tissue evidence="1">Muscle</tissue>
    </source>
</reference>
<dbReference type="AlphaFoldDB" id="A0A4Z2HD77"/>
<evidence type="ECO:0000313" key="1">
    <source>
        <dbReference type="EMBL" id="TNN62844.1"/>
    </source>
</evidence>
<comment type="caution">
    <text evidence="1">The sequence shown here is derived from an EMBL/GenBank/DDBJ whole genome shotgun (WGS) entry which is preliminary data.</text>
</comment>
<sequence length="190" mass="21094">MLLTLDNSVHVRAGLTRFRRVLDDISRSHGGEPDLETAPRSAERTAGPLVLPVRLAHGAELLVFGVLRRVGFLLLVVVHRAQSVDQRRHLEERDRKSGSGISYDIKTHWTPPAGRSGQMRDFEGPRGSAPSLLTFFSWGSLITLGLWRSRGVFPLACSCLGQGLLELLGDLEAVEVPWGSDHRLEEEKDR</sequence>
<organism evidence="1 2">
    <name type="scientific">Liparis tanakae</name>
    <name type="common">Tanaka's snailfish</name>
    <dbReference type="NCBI Taxonomy" id="230148"/>
    <lineage>
        <taxon>Eukaryota</taxon>
        <taxon>Metazoa</taxon>
        <taxon>Chordata</taxon>
        <taxon>Craniata</taxon>
        <taxon>Vertebrata</taxon>
        <taxon>Euteleostomi</taxon>
        <taxon>Actinopterygii</taxon>
        <taxon>Neopterygii</taxon>
        <taxon>Teleostei</taxon>
        <taxon>Neoteleostei</taxon>
        <taxon>Acanthomorphata</taxon>
        <taxon>Eupercaria</taxon>
        <taxon>Perciformes</taxon>
        <taxon>Cottioidei</taxon>
        <taxon>Cottales</taxon>
        <taxon>Liparidae</taxon>
        <taxon>Liparis</taxon>
    </lineage>
</organism>
<accession>A0A4Z2HD77</accession>
<dbReference type="EMBL" id="SRLO01000285">
    <property type="protein sequence ID" value="TNN62844.1"/>
    <property type="molecule type" value="Genomic_DNA"/>
</dbReference>
<dbReference type="Proteomes" id="UP000314294">
    <property type="component" value="Unassembled WGS sequence"/>
</dbReference>
<evidence type="ECO:0000313" key="2">
    <source>
        <dbReference type="Proteomes" id="UP000314294"/>
    </source>
</evidence>